<dbReference type="PROSITE" id="PS50110">
    <property type="entry name" value="RESPONSE_REGULATORY"/>
    <property type="match status" value="1"/>
</dbReference>
<dbReference type="GO" id="GO:0000160">
    <property type="term" value="P:phosphorelay signal transduction system"/>
    <property type="evidence" value="ECO:0007669"/>
    <property type="project" value="InterPro"/>
</dbReference>
<dbReference type="EMBL" id="CP044232">
    <property type="protein sequence ID" value="QEW03769.1"/>
    <property type="molecule type" value="Genomic_DNA"/>
</dbReference>
<evidence type="ECO:0000256" key="2">
    <source>
        <dbReference type="ARBA" id="ARBA00023015"/>
    </source>
</evidence>
<name>A0A5J6L544_9MICO</name>
<dbReference type="GO" id="GO:0003677">
    <property type="term" value="F:DNA binding"/>
    <property type="evidence" value="ECO:0007669"/>
    <property type="project" value="UniProtKB-KW"/>
</dbReference>
<evidence type="ECO:0000256" key="1">
    <source>
        <dbReference type="ARBA" id="ARBA00022553"/>
    </source>
</evidence>
<protein>
    <submittedName>
        <fullName evidence="8">Response regulator transcription factor</fullName>
    </submittedName>
</protein>
<dbReference type="Pfam" id="PF00072">
    <property type="entry name" value="Response_reg"/>
    <property type="match status" value="1"/>
</dbReference>
<feature type="domain" description="HTH luxR-type" evidence="6">
    <location>
        <begin position="153"/>
        <end position="215"/>
    </location>
</feature>
<dbReference type="InterPro" id="IPR011006">
    <property type="entry name" value="CheY-like_superfamily"/>
</dbReference>
<dbReference type="GO" id="GO:0006355">
    <property type="term" value="P:regulation of DNA-templated transcription"/>
    <property type="evidence" value="ECO:0007669"/>
    <property type="project" value="InterPro"/>
</dbReference>
<gene>
    <name evidence="8" type="ORF">F6J85_12165</name>
</gene>
<keyword evidence="1 5" id="KW-0597">Phosphoprotein</keyword>
<evidence type="ECO:0000259" key="6">
    <source>
        <dbReference type="PROSITE" id="PS50043"/>
    </source>
</evidence>
<dbReference type="SMART" id="SM00448">
    <property type="entry name" value="REC"/>
    <property type="match status" value="1"/>
</dbReference>
<dbReference type="AlphaFoldDB" id="A0A5J6L544"/>
<evidence type="ECO:0000313" key="9">
    <source>
        <dbReference type="Proteomes" id="UP000325516"/>
    </source>
</evidence>
<sequence length="226" mass="24749">MSIDIQNQPVRVSVGEDDLLFRQGVVRVLTDGGLSVVAEAGNAVEFLARTLVHRPDVAVVDIRMPPRRDDDGLRAAVELRDRVPTMGVVLLTQHCDPEFAIELIGDRPEGVGYLLKERVGDIRDFVEAVTRVARGGSALDPEVVARMLRPRSVPQELAPLTPRERAVLAAMAEGLSNQGIARALLISNAAVEKHVTAVFRKLSITSEGTEHRRVRAVLRYLTAQRA</sequence>
<evidence type="ECO:0000256" key="5">
    <source>
        <dbReference type="PROSITE-ProRule" id="PRU00169"/>
    </source>
</evidence>
<evidence type="ECO:0000256" key="3">
    <source>
        <dbReference type="ARBA" id="ARBA00023125"/>
    </source>
</evidence>
<evidence type="ECO:0000256" key="4">
    <source>
        <dbReference type="ARBA" id="ARBA00023163"/>
    </source>
</evidence>
<dbReference type="Pfam" id="PF00196">
    <property type="entry name" value="GerE"/>
    <property type="match status" value="1"/>
</dbReference>
<keyword evidence="4" id="KW-0804">Transcription</keyword>
<reference evidence="9" key="1">
    <citation type="submission" date="2019-09" db="EMBL/GenBank/DDBJ databases">
        <title>Mumia zhuanghuii sp. nov. isolated from the intestinal contents of plateau pika (Ochotona curzoniae) in the Qinghai-Tibet plateau of China.</title>
        <authorList>
            <person name="Tian Z."/>
        </authorList>
    </citation>
    <scope>NUCLEOTIDE SEQUENCE [LARGE SCALE GENOMIC DNA]</scope>
    <source>
        <strain evidence="9">L-031</strain>
    </source>
</reference>
<keyword evidence="3" id="KW-0238">DNA-binding</keyword>
<dbReference type="CDD" id="cd17535">
    <property type="entry name" value="REC_NarL-like"/>
    <property type="match status" value="1"/>
</dbReference>
<feature type="modified residue" description="4-aspartylphosphate" evidence="5">
    <location>
        <position position="61"/>
    </location>
</feature>
<dbReference type="PROSITE" id="PS50043">
    <property type="entry name" value="HTH_LUXR_2"/>
    <property type="match status" value="1"/>
</dbReference>
<dbReference type="KEGG" id="mlz:F6J85_12165"/>
<evidence type="ECO:0000259" key="7">
    <source>
        <dbReference type="PROSITE" id="PS50110"/>
    </source>
</evidence>
<feature type="domain" description="Response regulatory" evidence="7">
    <location>
        <begin position="11"/>
        <end position="131"/>
    </location>
</feature>
<dbReference type="InterPro" id="IPR001789">
    <property type="entry name" value="Sig_transdc_resp-reg_receiver"/>
</dbReference>
<dbReference type="InterPro" id="IPR000792">
    <property type="entry name" value="Tscrpt_reg_LuxR_C"/>
</dbReference>
<dbReference type="PRINTS" id="PR00038">
    <property type="entry name" value="HTHLUXR"/>
</dbReference>
<dbReference type="InterPro" id="IPR039420">
    <property type="entry name" value="WalR-like"/>
</dbReference>
<dbReference type="SUPFAM" id="SSF52172">
    <property type="entry name" value="CheY-like"/>
    <property type="match status" value="1"/>
</dbReference>
<dbReference type="RefSeq" id="WP_150925331.1">
    <property type="nucleotide sequence ID" value="NZ_CP044232.1"/>
</dbReference>
<organism evidence="8 9">
    <name type="scientific">Microbacterium lushaniae</name>
    <dbReference type="NCBI Taxonomy" id="2614639"/>
    <lineage>
        <taxon>Bacteria</taxon>
        <taxon>Bacillati</taxon>
        <taxon>Actinomycetota</taxon>
        <taxon>Actinomycetes</taxon>
        <taxon>Micrococcales</taxon>
        <taxon>Microbacteriaceae</taxon>
        <taxon>Microbacterium</taxon>
    </lineage>
</organism>
<dbReference type="PANTHER" id="PTHR43214">
    <property type="entry name" value="TWO-COMPONENT RESPONSE REGULATOR"/>
    <property type="match status" value="1"/>
</dbReference>
<evidence type="ECO:0000313" key="8">
    <source>
        <dbReference type="EMBL" id="QEW03769.1"/>
    </source>
</evidence>
<dbReference type="SMART" id="SM00421">
    <property type="entry name" value="HTH_LUXR"/>
    <property type="match status" value="1"/>
</dbReference>
<dbReference type="CDD" id="cd06170">
    <property type="entry name" value="LuxR_C_like"/>
    <property type="match status" value="1"/>
</dbReference>
<keyword evidence="9" id="KW-1185">Reference proteome</keyword>
<accession>A0A5J6L544</accession>
<dbReference type="Proteomes" id="UP000325516">
    <property type="component" value="Chromosome"/>
</dbReference>
<keyword evidence="2" id="KW-0805">Transcription regulation</keyword>
<dbReference type="Gene3D" id="3.40.50.2300">
    <property type="match status" value="1"/>
</dbReference>
<dbReference type="PANTHER" id="PTHR43214:SF24">
    <property type="entry name" value="TRANSCRIPTIONAL REGULATORY PROTEIN NARL-RELATED"/>
    <property type="match status" value="1"/>
</dbReference>
<dbReference type="InterPro" id="IPR058245">
    <property type="entry name" value="NreC/VraR/RcsB-like_REC"/>
</dbReference>
<proteinExistence type="predicted"/>